<dbReference type="InterPro" id="IPR044846">
    <property type="entry name" value="GH10"/>
</dbReference>
<dbReference type="Pfam" id="PF00331">
    <property type="entry name" value="Glyco_hydro_10"/>
    <property type="match status" value="1"/>
</dbReference>
<feature type="chain" id="PRO_5039457227" description="Beta-xylanase" evidence="7">
    <location>
        <begin position="25"/>
        <end position="392"/>
    </location>
</feature>
<accession>A0A9D1EN78</accession>
<dbReference type="Proteomes" id="UP000823982">
    <property type="component" value="Unassembled WGS sequence"/>
</dbReference>
<evidence type="ECO:0000256" key="7">
    <source>
        <dbReference type="SAM" id="SignalP"/>
    </source>
</evidence>
<dbReference type="InterPro" id="IPR001000">
    <property type="entry name" value="GH10_dom"/>
</dbReference>
<evidence type="ECO:0000256" key="3">
    <source>
        <dbReference type="ARBA" id="ARBA00023277"/>
    </source>
</evidence>
<dbReference type="SMART" id="SM00633">
    <property type="entry name" value="Glyco_10"/>
    <property type="match status" value="1"/>
</dbReference>
<dbReference type="GO" id="GO:0031176">
    <property type="term" value="F:endo-1,4-beta-xylanase activity"/>
    <property type="evidence" value="ECO:0007669"/>
    <property type="project" value="UniProtKB-EC"/>
</dbReference>
<evidence type="ECO:0000313" key="9">
    <source>
        <dbReference type="EMBL" id="HIS24145.1"/>
    </source>
</evidence>
<dbReference type="PROSITE" id="PS51257">
    <property type="entry name" value="PROKAR_LIPOPROTEIN"/>
    <property type="match status" value="1"/>
</dbReference>
<evidence type="ECO:0000256" key="1">
    <source>
        <dbReference type="ARBA" id="ARBA00007495"/>
    </source>
</evidence>
<dbReference type="PROSITE" id="PS51760">
    <property type="entry name" value="GH10_2"/>
    <property type="match status" value="1"/>
</dbReference>
<dbReference type="SUPFAM" id="SSF51445">
    <property type="entry name" value="(Trans)glycosidases"/>
    <property type="match status" value="1"/>
</dbReference>
<dbReference type="PANTHER" id="PTHR31490">
    <property type="entry name" value="GLYCOSYL HYDROLASE"/>
    <property type="match status" value="1"/>
</dbReference>
<sequence>MKMIRFAGVLTACAVLMGSFTACASDLKYSGNDLPEYAYDEDTPSLYEEYADYFNIGAAINTSDLEEGTNQYNLITKQFNVFTMENDTKPDHIHPSEDTYNFTSTDKFVEYGEANDKILRGHTLVWHSQCPDWFFYDDEGNEVSADVLVERMKEHITTIVSRYKGKIDTWDVVNEVLDDSYGLRFSNWLKIVGDYDGDGDKYDFIEIAFRTAHEADPDARLIINDYSLETNTNKAITMYNMVKTMLEEGVPVDGVGLQMHIGYDTDIELARDNIEILAGLKEINPDFVIEITELDMSCYSWGDESTEVELTDEFVQQFDDKYCELFNMLMDFAEEGLVDTVVFWGYNDGATWLNGYPVANRTNHPLLIDRDLKFKSAYWALMNLPSQRQLSE</sequence>
<gene>
    <name evidence="9" type="ORF">IAD01_01920</name>
</gene>
<protein>
    <recommendedName>
        <fullName evidence="6">Beta-xylanase</fullName>
        <ecNumber evidence="6">3.2.1.8</ecNumber>
    </recommendedName>
</protein>
<evidence type="ECO:0000256" key="6">
    <source>
        <dbReference type="RuleBase" id="RU361174"/>
    </source>
</evidence>
<comment type="catalytic activity">
    <reaction evidence="6">
        <text>Endohydrolysis of (1-&gt;4)-beta-D-xylosidic linkages in xylans.</text>
        <dbReference type="EC" id="3.2.1.8"/>
    </reaction>
</comment>
<comment type="caution">
    <text evidence="9">The sequence shown here is derived from an EMBL/GenBank/DDBJ whole genome shotgun (WGS) entry which is preliminary data.</text>
</comment>
<evidence type="ECO:0000259" key="8">
    <source>
        <dbReference type="PROSITE" id="PS51760"/>
    </source>
</evidence>
<dbReference type="EMBL" id="DVIR01000015">
    <property type="protein sequence ID" value="HIS24145.1"/>
    <property type="molecule type" value="Genomic_DNA"/>
</dbReference>
<comment type="similarity">
    <text evidence="1 6">Belongs to the glycosyl hydrolase 10 (cellulase F) family.</text>
</comment>
<dbReference type="InterPro" id="IPR017853">
    <property type="entry name" value="GH"/>
</dbReference>
<keyword evidence="7" id="KW-0732">Signal</keyword>
<feature type="signal peptide" evidence="7">
    <location>
        <begin position="1"/>
        <end position="24"/>
    </location>
</feature>
<dbReference type="AlphaFoldDB" id="A0A9D1EN78"/>
<dbReference type="PRINTS" id="PR00134">
    <property type="entry name" value="GLHYDRLASE10"/>
</dbReference>
<organism evidence="9 10">
    <name type="scientific">Candidatus Faeciplasma gallinarum</name>
    <dbReference type="NCBI Taxonomy" id="2840799"/>
    <lineage>
        <taxon>Bacteria</taxon>
        <taxon>Bacillati</taxon>
        <taxon>Bacillota</taxon>
        <taxon>Clostridia</taxon>
        <taxon>Eubacteriales</taxon>
        <taxon>Oscillospiraceae</taxon>
        <taxon>Oscillospiraceae incertae sedis</taxon>
        <taxon>Candidatus Faeciplasma</taxon>
    </lineage>
</organism>
<evidence type="ECO:0000313" key="10">
    <source>
        <dbReference type="Proteomes" id="UP000823982"/>
    </source>
</evidence>
<dbReference type="PANTHER" id="PTHR31490:SF90">
    <property type="entry name" value="ENDO-1,4-BETA-XYLANASE A"/>
    <property type="match status" value="1"/>
</dbReference>
<feature type="domain" description="GH10" evidence="8">
    <location>
        <begin position="40"/>
        <end position="384"/>
    </location>
</feature>
<name>A0A9D1EN78_9FIRM</name>
<keyword evidence="5 6" id="KW-0624">Polysaccharide degradation</keyword>
<evidence type="ECO:0000256" key="2">
    <source>
        <dbReference type="ARBA" id="ARBA00022801"/>
    </source>
</evidence>
<keyword evidence="2 6" id="KW-0378">Hydrolase</keyword>
<keyword evidence="3 6" id="KW-0119">Carbohydrate metabolism</keyword>
<keyword evidence="4 6" id="KW-0326">Glycosidase</keyword>
<reference evidence="9" key="2">
    <citation type="journal article" date="2021" name="PeerJ">
        <title>Extensive microbial diversity within the chicken gut microbiome revealed by metagenomics and culture.</title>
        <authorList>
            <person name="Gilroy R."/>
            <person name="Ravi A."/>
            <person name="Getino M."/>
            <person name="Pursley I."/>
            <person name="Horton D.L."/>
            <person name="Alikhan N.F."/>
            <person name="Baker D."/>
            <person name="Gharbi K."/>
            <person name="Hall N."/>
            <person name="Watson M."/>
            <person name="Adriaenssens E.M."/>
            <person name="Foster-Nyarko E."/>
            <person name="Jarju S."/>
            <person name="Secka A."/>
            <person name="Antonio M."/>
            <person name="Oren A."/>
            <person name="Chaudhuri R.R."/>
            <person name="La Ragione R."/>
            <person name="Hildebrand F."/>
            <person name="Pallen M.J."/>
        </authorList>
    </citation>
    <scope>NUCLEOTIDE SEQUENCE</scope>
    <source>
        <strain evidence="9">CHK157-1446</strain>
    </source>
</reference>
<evidence type="ECO:0000256" key="5">
    <source>
        <dbReference type="ARBA" id="ARBA00023326"/>
    </source>
</evidence>
<proteinExistence type="inferred from homology"/>
<reference evidence="9" key="1">
    <citation type="submission" date="2020-10" db="EMBL/GenBank/DDBJ databases">
        <authorList>
            <person name="Gilroy R."/>
        </authorList>
    </citation>
    <scope>NUCLEOTIDE SEQUENCE</scope>
    <source>
        <strain evidence="9">CHK157-1446</strain>
    </source>
</reference>
<evidence type="ECO:0000256" key="4">
    <source>
        <dbReference type="ARBA" id="ARBA00023295"/>
    </source>
</evidence>
<dbReference type="GO" id="GO:0000272">
    <property type="term" value="P:polysaccharide catabolic process"/>
    <property type="evidence" value="ECO:0007669"/>
    <property type="project" value="UniProtKB-KW"/>
</dbReference>
<dbReference type="EC" id="3.2.1.8" evidence="6"/>
<dbReference type="Gene3D" id="3.20.20.80">
    <property type="entry name" value="Glycosidases"/>
    <property type="match status" value="1"/>
</dbReference>